<dbReference type="AlphaFoldDB" id="A0AAU9XV38"/>
<feature type="non-terminal residue" evidence="1">
    <location>
        <position position="218"/>
    </location>
</feature>
<reference evidence="1 2" key="1">
    <citation type="submission" date="2022-05" db="EMBL/GenBank/DDBJ databases">
        <authorList>
            <consortium name="Genoscope - CEA"/>
            <person name="William W."/>
        </authorList>
    </citation>
    <scope>NUCLEOTIDE SEQUENCE [LARGE SCALE GENOMIC DNA]</scope>
</reference>
<comment type="caution">
    <text evidence="1">The sequence shown here is derived from an EMBL/GenBank/DDBJ whole genome shotgun (WGS) entry which is preliminary data.</text>
</comment>
<keyword evidence="2" id="KW-1185">Reference proteome</keyword>
<sequence>MHDISHHIENLLTELPAHIEDESCRKKLEEAVGLATGKKETRRAVDYRCSLITISCYIQIPRLILHFHNSSWYHHTLCQEIFVITTLEIECVKRKLFLYFHAPRISQVMRRSSNAEEEEITFNTVKSITNNTSCYRPGHIISNIFIRLQAEKKLGRSENCVEKQESQVSRLAHSLPLQSNTRTPKELIKKHSRSWQAHLERISDFLLPGEGVWGCQDD</sequence>
<name>A0AAU9XV38_9CNID</name>
<proteinExistence type="predicted"/>
<evidence type="ECO:0000313" key="2">
    <source>
        <dbReference type="Proteomes" id="UP001159428"/>
    </source>
</evidence>
<protein>
    <submittedName>
        <fullName evidence="1">Uncharacterized protein</fullName>
    </submittedName>
</protein>
<dbReference type="Proteomes" id="UP001159428">
    <property type="component" value="Unassembled WGS sequence"/>
</dbReference>
<accession>A0AAU9XV38</accession>
<organism evidence="1 2">
    <name type="scientific">Pocillopora meandrina</name>
    <dbReference type="NCBI Taxonomy" id="46732"/>
    <lineage>
        <taxon>Eukaryota</taxon>
        <taxon>Metazoa</taxon>
        <taxon>Cnidaria</taxon>
        <taxon>Anthozoa</taxon>
        <taxon>Hexacorallia</taxon>
        <taxon>Scleractinia</taxon>
        <taxon>Astrocoeniina</taxon>
        <taxon>Pocilloporidae</taxon>
        <taxon>Pocillopora</taxon>
    </lineage>
</organism>
<evidence type="ECO:0000313" key="1">
    <source>
        <dbReference type="EMBL" id="CAH3158951.1"/>
    </source>
</evidence>
<dbReference type="EMBL" id="CALNXJ010000069">
    <property type="protein sequence ID" value="CAH3158951.1"/>
    <property type="molecule type" value="Genomic_DNA"/>
</dbReference>
<gene>
    <name evidence="1" type="ORF">PMEA_00030725</name>
</gene>